<reference evidence="5" key="1">
    <citation type="submission" date="2025-08" db="UniProtKB">
        <authorList>
            <consortium name="Ensembl"/>
        </authorList>
    </citation>
    <scope>IDENTIFICATION</scope>
</reference>
<dbReference type="PROSITE" id="PS50835">
    <property type="entry name" value="IG_LIKE"/>
    <property type="match status" value="1"/>
</dbReference>
<dbReference type="PANTHER" id="PTHR23267">
    <property type="entry name" value="IMMUNOGLOBULIN LIGHT CHAIN"/>
    <property type="match status" value="1"/>
</dbReference>
<dbReference type="SUPFAM" id="SSF48726">
    <property type="entry name" value="Immunoglobulin"/>
    <property type="match status" value="1"/>
</dbReference>
<protein>
    <recommendedName>
        <fullName evidence="4">Ig-like domain-containing protein</fullName>
    </recommendedName>
</protein>
<evidence type="ECO:0000256" key="2">
    <source>
        <dbReference type="ARBA" id="ARBA00023130"/>
    </source>
</evidence>
<dbReference type="GO" id="GO:0005886">
    <property type="term" value="C:plasma membrane"/>
    <property type="evidence" value="ECO:0007669"/>
    <property type="project" value="UniProtKB-ARBA"/>
</dbReference>
<dbReference type="SMART" id="SM00406">
    <property type="entry name" value="IGv"/>
    <property type="match status" value="1"/>
</dbReference>
<dbReference type="GO" id="GO:0019814">
    <property type="term" value="C:immunoglobulin complex"/>
    <property type="evidence" value="ECO:0007669"/>
    <property type="project" value="UniProtKB-KW"/>
</dbReference>
<dbReference type="Ensembl" id="ENSCPBT00000000393.1">
    <property type="protein sequence ID" value="ENSCPBP00000000300.1"/>
    <property type="gene ID" value="ENSCPBG00000000276.1"/>
</dbReference>
<dbReference type="Proteomes" id="UP000694380">
    <property type="component" value="Unplaced"/>
</dbReference>
<dbReference type="GeneTree" id="ENSGT00940000153770"/>
<sequence length="151" mass="16835">QFEPRLLTQTPESLSVSPRDTVTIKCRASESVSSYLAWYQQKSGQAPKLLIYGATTRPSGIPDRFTGSGSGTYFTLTISRVEAEDAGDYYCQQGYIPITVIQTNTKTSLSEGTVLSVCHSCMCNTSFTDFRTNKKQEVNYTTLCHYSHCHF</sequence>
<name>A0A8C3H4T3_CHRPI</name>
<evidence type="ECO:0000256" key="3">
    <source>
        <dbReference type="ARBA" id="ARBA00043265"/>
    </source>
</evidence>
<dbReference type="InterPro" id="IPR013106">
    <property type="entry name" value="Ig_V-set"/>
</dbReference>
<keyword evidence="1" id="KW-0391">Immunity</keyword>
<evidence type="ECO:0000256" key="1">
    <source>
        <dbReference type="ARBA" id="ARBA00022859"/>
    </source>
</evidence>
<accession>A0A8C3H4T3</accession>
<evidence type="ECO:0000313" key="6">
    <source>
        <dbReference type="Proteomes" id="UP000694380"/>
    </source>
</evidence>
<dbReference type="FunFam" id="2.60.40.10:FF:000350">
    <property type="entry name" value="Immunoglobulin kappa chain variable 18-36"/>
    <property type="match status" value="1"/>
</dbReference>
<dbReference type="Pfam" id="PF07686">
    <property type="entry name" value="V-set"/>
    <property type="match status" value="1"/>
</dbReference>
<reference evidence="5" key="2">
    <citation type="submission" date="2025-09" db="UniProtKB">
        <authorList>
            <consortium name="Ensembl"/>
        </authorList>
    </citation>
    <scope>IDENTIFICATION</scope>
</reference>
<keyword evidence="3" id="KW-1280">Immunoglobulin</keyword>
<keyword evidence="6" id="KW-1185">Reference proteome</keyword>
<evidence type="ECO:0000313" key="5">
    <source>
        <dbReference type="Ensembl" id="ENSCPBP00000000300.1"/>
    </source>
</evidence>
<proteinExistence type="predicted"/>
<dbReference type="InterPro" id="IPR003599">
    <property type="entry name" value="Ig_sub"/>
</dbReference>
<dbReference type="OMA" id="CNTSFTD"/>
<dbReference type="InterPro" id="IPR036179">
    <property type="entry name" value="Ig-like_dom_sf"/>
</dbReference>
<dbReference type="AlphaFoldDB" id="A0A8C3H4T3"/>
<dbReference type="Gene3D" id="2.60.40.10">
    <property type="entry name" value="Immunoglobulins"/>
    <property type="match status" value="1"/>
</dbReference>
<organism evidence="5 6">
    <name type="scientific">Chrysemys picta bellii</name>
    <name type="common">Western painted turtle</name>
    <name type="synonym">Emys bellii</name>
    <dbReference type="NCBI Taxonomy" id="8478"/>
    <lineage>
        <taxon>Eukaryota</taxon>
        <taxon>Metazoa</taxon>
        <taxon>Chordata</taxon>
        <taxon>Craniata</taxon>
        <taxon>Vertebrata</taxon>
        <taxon>Euteleostomi</taxon>
        <taxon>Archelosauria</taxon>
        <taxon>Testudinata</taxon>
        <taxon>Testudines</taxon>
        <taxon>Cryptodira</taxon>
        <taxon>Durocryptodira</taxon>
        <taxon>Testudinoidea</taxon>
        <taxon>Emydidae</taxon>
        <taxon>Chrysemys</taxon>
    </lineage>
</organism>
<dbReference type="InterPro" id="IPR050150">
    <property type="entry name" value="IgV_Light_Chain"/>
</dbReference>
<dbReference type="InterPro" id="IPR013783">
    <property type="entry name" value="Ig-like_fold"/>
</dbReference>
<dbReference type="SMART" id="SM00409">
    <property type="entry name" value="IG"/>
    <property type="match status" value="1"/>
</dbReference>
<evidence type="ECO:0000259" key="4">
    <source>
        <dbReference type="PROSITE" id="PS50835"/>
    </source>
</evidence>
<dbReference type="GO" id="GO:0002250">
    <property type="term" value="P:adaptive immune response"/>
    <property type="evidence" value="ECO:0007669"/>
    <property type="project" value="UniProtKB-KW"/>
</dbReference>
<feature type="domain" description="Ig-like" evidence="4">
    <location>
        <begin position="4"/>
        <end position="110"/>
    </location>
</feature>
<keyword evidence="2" id="KW-1064">Adaptive immunity</keyword>
<dbReference type="GO" id="GO:0005576">
    <property type="term" value="C:extracellular region"/>
    <property type="evidence" value="ECO:0007669"/>
    <property type="project" value="UniProtKB-ARBA"/>
</dbReference>
<dbReference type="InterPro" id="IPR007110">
    <property type="entry name" value="Ig-like_dom"/>
</dbReference>